<dbReference type="InParanoid" id="A0A136IM63"/>
<feature type="region of interest" description="Disordered" evidence="1">
    <location>
        <begin position="27"/>
        <end position="69"/>
    </location>
</feature>
<feature type="non-terminal residue" evidence="2">
    <location>
        <position position="264"/>
    </location>
</feature>
<dbReference type="AlphaFoldDB" id="A0A136IM63"/>
<organism evidence="2 3">
    <name type="scientific">Microdochium bolleyi</name>
    <dbReference type="NCBI Taxonomy" id="196109"/>
    <lineage>
        <taxon>Eukaryota</taxon>
        <taxon>Fungi</taxon>
        <taxon>Dikarya</taxon>
        <taxon>Ascomycota</taxon>
        <taxon>Pezizomycotina</taxon>
        <taxon>Sordariomycetes</taxon>
        <taxon>Xylariomycetidae</taxon>
        <taxon>Xylariales</taxon>
        <taxon>Microdochiaceae</taxon>
        <taxon>Microdochium</taxon>
    </lineage>
</organism>
<proteinExistence type="predicted"/>
<name>A0A136IM63_9PEZI</name>
<dbReference type="EMBL" id="KQ964271">
    <property type="protein sequence ID" value="KXJ86023.1"/>
    <property type="molecule type" value="Genomic_DNA"/>
</dbReference>
<keyword evidence="3" id="KW-1185">Reference proteome</keyword>
<accession>A0A136IM63</accession>
<evidence type="ECO:0000313" key="2">
    <source>
        <dbReference type="EMBL" id="KXJ86023.1"/>
    </source>
</evidence>
<dbReference type="STRING" id="196109.A0A136IM63"/>
<dbReference type="PANTHER" id="PTHR37540:SF5">
    <property type="entry name" value="TRANSCRIPTION FACTOR DOMAIN-CONTAINING PROTEIN"/>
    <property type="match status" value="1"/>
</dbReference>
<dbReference type="OrthoDB" id="4158087at2759"/>
<dbReference type="Proteomes" id="UP000070501">
    <property type="component" value="Unassembled WGS sequence"/>
</dbReference>
<dbReference type="PANTHER" id="PTHR37540">
    <property type="entry name" value="TRANSCRIPTION FACTOR (ACR-2), PUTATIVE-RELATED-RELATED"/>
    <property type="match status" value="1"/>
</dbReference>
<evidence type="ECO:0000256" key="1">
    <source>
        <dbReference type="SAM" id="MobiDB-lite"/>
    </source>
</evidence>
<reference evidence="3" key="1">
    <citation type="submission" date="2016-02" db="EMBL/GenBank/DDBJ databases">
        <title>Draft genome sequence of Microdochium bolleyi, a fungal endophyte of beachgrass.</title>
        <authorList>
            <consortium name="DOE Joint Genome Institute"/>
            <person name="David A.S."/>
            <person name="May G."/>
            <person name="Haridas S."/>
            <person name="Lim J."/>
            <person name="Wang M."/>
            <person name="Labutti K."/>
            <person name="Lipzen A."/>
            <person name="Barry K."/>
            <person name="Grigoriev I.V."/>
        </authorList>
    </citation>
    <scope>NUCLEOTIDE SEQUENCE [LARGE SCALE GENOMIC DNA]</scope>
    <source>
        <strain evidence="3">J235TASD1</strain>
    </source>
</reference>
<evidence type="ECO:0000313" key="3">
    <source>
        <dbReference type="Proteomes" id="UP000070501"/>
    </source>
</evidence>
<gene>
    <name evidence="2" type="ORF">Micbo1qcDRAFT_168844</name>
</gene>
<sequence>MQQLVFVPTDGAARISSEEQRQLIRRHCMQGKNKRPDSRRSKREAARKAASGAARPVSAPGPVDVGRAGDSKLISTTTTSRDGPYVQCGDDDDDMLSSRNCHWLSRVARPPSSNWTLYPFPIAANTADAELMHDYIMHNPVRDMLYPFDHFGMVIDFDTHPAHCDELLFADSLSRHGILVMTSASRDLLLRQPLSTSTRAYVRRMIRRLNAQLSLPDAHRDDMVLYVISILACVAVMFHEYDAARAHSEGIRAILRMRGDWGTG</sequence>
<protein>
    <submittedName>
        <fullName evidence="2">Uncharacterized protein</fullName>
    </submittedName>
</protein>
<feature type="compositionally biased region" description="Basic and acidic residues" evidence="1">
    <location>
        <begin position="34"/>
        <end position="47"/>
    </location>
</feature>